<keyword evidence="3" id="KW-1185">Reference proteome</keyword>
<evidence type="ECO:0000259" key="1">
    <source>
        <dbReference type="Pfam" id="PF25137"/>
    </source>
</evidence>
<dbReference type="SUPFAM" id="SSF56796">
    <property type="entry name" value="Dehydroquinate synthase-like"/>
    <property type="match status" value="2"/>
</dbReference>
<feature type="domain" description="Fe-containing alcohol dehydrogenase-like C-terminal" evidence="1">
    <location>
        <begin position="73"/>
        <end position="201"/>
    </location>
</feature>
<dbReference type="InterPro" id="IPR039697">
    <property type="entry name" value="Alcohol_dehydrogenase_Fe"/>
</dbReference>
<evidence type="ECO:0000313" key="2">
    <source>
        <dbReference type="EMBL" id="MCU6744108.1"/>
    </source>
</evidence>
<name>A0ABT2T1I0_9FIRM</name>
<dbReference type="EMBL" id="JAOQKJ010000004">
    <property type="protein sequence ID" value="MCU6744108.1"/>
    <property type="molecule type" value="Genomic_DNA"/>
</dbReference>
<organism evidence="2 3">
    <name type="scientific">Suilimivivens aceti</name>
    <dbReference type="NCBI Taxonomy" id="2981774"/>
    <lineage>
        <taxon>Bacteria</taxon>
        <taxon>Bacillati</taxon>
        <taxon>Bacillota</taxon>
        <taxon>Clostridia</taxon>
        <taxon>Lachnospirales</taxon>
        <taxon>Lachnospiraceae</taxon>
        <taxon>Suilimivivens</taxon>
    </lineage>
</organism>
<dbReference type="InterPro" id="IPR056798">
    <property type="entry name" value="ADH_Fe_C"/>
</dbReference>
<comment type="caution">
    <text evidence="2">The sequence shown here is derived from an EMBL/GenBank/DDBJ whole genome shotgun (WGS) entry which is preliminary data.</text>
</comment>
<dbReference type="Gene3D" id="1.20.1090.10">
    <property type="entry name" value="Dehydroquinate synthase-like - alpha domain"/>
    <property type="match status" value="1"/>
</dbReference>
<accession>A0ABT2T1I0</accession>
<dbReference type="PANTHER" id="PTHR11496:SF102">
    <property type="entry name" value="ALCOHOL DEHYDROGENASE 4"/>
    <property type="match status" value="1"/>
</dbReference>
<proteinExistence type="predicted"/>
<dbReference type="Proteomes" id="UP001652432">
    <property type="component" value="Unassembled WGS sequence"/>
</dbReference>
<keyword evidence="2" id="KW-0560">Oxidoreductase</keyword>
<dbReference type="GO" id="GO:0004022">
    <property type="term" value="F:alcohol dehydrogenase (NAD+) activity"/>
    <property type="evidence" value="ECO:0007669"/>
    <property type="project" value="UniProtKB-EC"/>
</dbReference>
<gene>
    <name evidence="2" type="ORF">OCV77_06300</name>
</gene>
<reference evidence="2 3" key="1">
    <citation type="journal article" date="2021" name="ISME Commun">
        <title>Automated analysis of genomic sequences facilitates high-throughput and comprehensive description of bacteria.</title>
        <authorList>
            <person name="Hitch T.C.A."/>
        </authorList>
    </citation>
    <scope>NUCLEOTIDE SEQUENCE [LARGE SCALE GENOMIC DNA]</scope>
    <source>
        <strain evidence="2 3">Sanger_18</strain>
    </source>
</reference>
<evidence type="ECO:0000313" key="3">
    <source>
        <dbReference type="Proteomes" id="UP001652432"/>
    </source>
</evidence>
<protein>
    <submittedName>
        <fullName evidence="2">Iron-containing alcohol dehydrogenase</fullName>
        <ecNumber evidence="2">1.1.1.1</ecNumber>
    </submittedName>
</protein>
<dbReference type="Pfam" id="PF25137">
    <property type="entry name" value="ADH_Fe_C"/>
    <property type="match status" value="1"/>
</dbReference>
<dbReference type="PANTHER" id="PTHR11496">
    <property type="entry name" value="ALCOHOL DEHYDROGENASE"/>
    <property type="match status" value="1"/>
</dbReference>
<sequence length="202" mass="22004">MGVETAKYGKRALLVTGKNSTRKTGLLDKVKALLEKAGVDCVVFAQVSANPTSDIMEEGVRLLTEQHCDVVVALGGMNINMAGVTAPHGMEHPASGLRDIVHGRGLAALTPIIYQKSFETAPAKFDKISRLLGGKDRRELVPRIQELLEVLEVKTTLSQEGIKESDVDWMTDNCAKVSAPAMAAHPQHFTKEEIREIYLEAL</sequence>
<dbReference type="EC" id="1.1.1.1" evidence="2"/>